<dbReference type="SUPFAM" id="SSF46689">
    <property type="entry name" value="Homeodomain-like"/>
    <property type="match status" value="1"/>
</dbReference>
<dbReference type="InterPro" id="IPR009057">
    <property type="entry name" value="Homeodomain-like_sf"/>
</dbReference>
<name>A0A8J1J2Z5_XENTR</name>
<dbReference type="Xenbase" id="XB-GENE-29094547">
    <property type="gene designation" value="LOC116408696"/>
</dbReference>
<protein>
    <submittedName>
        <fullName evidence="8">Myb-like protein P</fullName>
    </submittedName>
</protein>
<reference evidence="8" key="1">
    <citation type="submission" date="2025-08" db="UniProtKB">
        <authorList>
            <consortium name="RefSeq"/>
        </authorList>
    </citation>
    <scope>IDENTIFICATION</scope>
    <source>
        <strain evidence="8">Nigerian</strain>
        <tissue evidence="8">Liver and blood</tissue>
    </source>
</reference>
<gene>
    <name evidence="8 9" type="primary">LOC116408696</name>
</gene>
<keyword evidence="4" id="KW-0539">Nucleus</keyword>
<dbReference type="PANTHER" id="PTHR16089">
    <property type="entry name" value="REST COREPRESSOR COREST PROTEIN-RELATED"/>
    <property type="match status" value="1"/>
</dbReference>
<comment type="subcellular location">
    <subcellularLocation>
        <location evidence="1">Nucleus</location>
    </subcellularLocation>
</comment>
<keyword evidence="3" id="KW-0804">Transcription</keyword>
<feature type="region of interest" description="Disordered" evidence="5">
    <location>
        <begin position="1"/>
        <end position="39"/>
    </location>
</feature>
<dbReference type="InterPro" id="IPR000949">
    <property type="entry name" value="ELM2_dom"/>
</dbReference>
<dbReference type="Pfam" id="PF00249">
    <property type="entry name" value="Myb_DNA-binding"/>
    <property type="match status" value="1"/>
</dbReference>
<proteinExistence type="predicted"/>
<evidence type="ECO:0000256" key="1">
    <source>
        <dbReference type="ARBA" id="ARBA00004123"/>
    </source>
</evidence>
<evidence type="ECO:0000256" key="4">
    <source>
        <dbReference type="ARBA" id="ARBA00023242"/>
    </source>
</evidence>
<accession>A0A8J1J2Z5</accession>
<dbReference type="KEGG" id="xtr:116408696"/>
<dbReference type="SMART" id="SM00717">
    <property type="entry name" value="SANT"/>
    <property type="match status" value="1"/>
</dbReference>
<evidence type="ECO:0000313" key="8">
    <source>
        <dbReference type="RefSeq" id="XP_031752223.1"/>
    </source>
</evidence>
<evidence type="ECO:0000256" key="3">
    <source>
        <dbReference type="ARBA" id="ARBA00023163"/>
    </source>
</evidence>
<dbReference type="OrthoDB" id="5977959at2759"/>
<dbReference type="Proteomes" id="UP000008143">
    <property type="component" value="Chromosome 2"/>
</dbReference>
<keyword evidence="2" id="KW-0805">Transcription regulation</keyword>
<feature type="compositionally biased region" description="Basic residues" evidence="5">
    <location>
        <begin position="20"/>
        <end position="29"/>
    </location>
</feature>
<keyword evidence="7" id="KW-1185">Reference proteome</keyword>
<dbReference type="GeneID" id="116408696"/>
<evidence type="ECO:0000256" key="2">
    <source>
        <dbReference type="ARBA" id="ARBA00023015"/>
    </source>
</evidence>
<dbReference type="InterPro" id="IPR017884">
    <property type="entry name" value="SANT_dom"/>
</dbReference>
<organism evidence="7 8">
    <name type="scientific">Xenopus tropicalis</name>
    <name type="common">Western clawed frog</name>
    <name type="synonym">Silurana tropicalis</name>
    <dbReference type="NCBI Taxonomy" id="8364"/>
    <lineage>
        <taxon>Eukaryota</taxon>
        <taxon>Metazoa</taxon>
        <taxon>Chordata</taxon>
        <taxon>Craniata</taxon>
        <taxon>Vertebrata</taxon>
        <taxon>Euteleostomi</taxon>
        <taxon>Amphibia</taxon>
        <taxon>Batrachia</taxon>
        <taxon>Anura</taxon>
        <taxon>Pipoidea</taxon>
        <taxon>Pipidae</taxon>
        <taxon>Xenopodinae</taxon>
        <taxon>Xenopus</taxon>
        <taxon>Silurana</taxon>
    </lineage>
</organism>
<dbReference type="RefSeq" id="XP_031752223.1">
    <property type="nucleotide sequence ID" value="XM_031896363.1"/>
</dbReference>
<dbReference type="AGR" id="Xenbase:XB-GENE-29094547"/>
<dbReference type="GO" id="GO:0005634">
    <property type="term" value="C:nucleus"/>
    <property type="evidence" value="ECO:0007669"/>
    <property type="project" value="UniProtKB-SubCell"/>
</dbReference>
<dbReference type="InterPro" id="IPR001005">
    <property type="entry name" value="SANT/Myb"/>
</dbReference>
<dbReference type="Pfam" id="PF01448">
    <property type="entry name" value="ELM2"/>
    <property type="match status" value="1"/>
</dbReference>
<feature type="domain" description="SANT" evidence="6">
    <location>
        <begin position="104"/>
        <end position="155"/>
    </location>
</feature>
<evidence type="ECO:0000259" key="6">
    <source>
        <dbReference type="PROSITE" id="PS51293"/>
    </source>
</evidence>
<dbReference type="AlphaFoldDB" id="A0A8J1J2Z5"/>
<evidence type="ECO:0000256" key="5">
    <source>
        <dbReference type="SAM" id="MobiDB-lite"/>
    </source>
</evidence>
<dbReference type="Gene3D" id="1.10.10.60">
    <property type="entry name" value="Homeodomain-like"/>
    <property type="match status" value="1"/>
</dbReference>
<evidence type="ECO:0000313" key="9">
    <source>
        <dbReference type="Xenbase" id="XB-GENE-29094547"/>
    </source>
</evidence>
<dbReference type="PROSITE" id="PS51293">
    <property type="entry name" value="SANT"/>
    <property type="match status" value="1"/>
</dbReference>
<sequence>MAGGQGSQDPGGTSSVPLRRSSRNRRRPNHFSEFHLSASEEPSYSNEWMDQMAEAEIEEHTLNVCIGSDYQAEIPALRKKSLAVFDQDGADFISDPLEQEGASKEHDNWTLDEKVLLSRGMSRYGKNFFKIHKMIKTKTTAQCVTFYYANKKHTKIGRRKNLIFSSETPKEGTCS</sequence>
<dbReference type="InterPro" id="IPR051066">
    <property type="entry name" value="Trans_reg/Corepressor"/>
</dbReference>
<dbReference type="PANTHER" id="PTHR16089:SF24">
    <property type="entry name" value="MITOTIC DEACETYLASE-ASSOCIATED SANT DOMAIN PROTEIN"/>
    <property type="match status" value="1"/>
</dbReference>
<evidence type="ECO:0000313" key="7">
    <source>
        <dbReference type="Proteomes" id="UP000008143"/>
    </source>
</evidence>
<dbReference type="OMA" id="EFHNSEN"/>